<evidence type="ECO:0000313" key="18">
    <source>
        <dbReference type="Proteomes" id="UP000006718"/>
    </source>
</evidence>
<dbReference type="Ensembl" id="ENSMMUT00000083499.1">
    <property type="protein sequence ID" value="ENSMMUP00000070106.1"/>
    <property type="gene ID" value="ENSMMUG00000022948.4"/>
</dbReference>
<dbReference type="GO" id="GO:0045785">
    <property type="term" value="P:positive regulation of cell adhesion"/>
    <property type="evidence" value="ECO:0007669"/>
    <property type="project" value="Ensembl"/>
</dbReference>
<evidence type="ECO:0000256" key="10">
    <source>
        <dbReference type="ARBA" id="ARBA00042746"/>
    </source>
</evidence>
<dbReference type="PANTHER" id="PTHR11243:SF14">
    <property type="entry name" value="AMYLOID BETA A4 PRECURSOR PROTEIN-BINDING FAMILY B MEMBER 1-INTERACTING PROTEIN"/>
    <property type="match status" value="1"/>
</dbReference>
<dbReference type="InterPro" id="IPR029071">
    <property type="entry name" value="Ubiquitin-like_domsf"/>
</dbReference>
<proteinExistence type="inferred from homology"/>
<dbReference type="GO" id="GO:0005886">
    <property type="term" value="C:plasma membrane"/>
    <property type="evidence" value="ECO:0000318"/>
    <property type="project" value="GO_Central"/>
</dbReference>
<comment type="similarity">
    <text evidence="8">Belongs to the MRL family.</text>
</comment>
<evidence type="ECO:0000256" key="8">
    <source>
        <dbReference type="ARBA" id="ARBA00038382"/>
    </source>
</evidence>
<organism evidence="17 18">
    <name type="scientific">Macaca mulatta</name>
    <name type="common">Rhesus macaque</name>
    <dbReference type="NCBI Taxonomy" id="9544"/>
    <lineage>
        <taxon>Eukaryota</taxon>
        <taxon>Metazoa</taxon>
        <taxon>Chordata</taxon>
        <taxon>Craniata</taxon>
        <taxon>Vertebrata</taxon>
        <taxon>Euteleostomi</taxon>
        <taxon>Mammalia</taxon>
        <taxon>Eutheria</taxon>
        <taxon>Euarchontoglires</taxon>
        <taxon>Primates</taxon>
        <taxon>Haplorrhini</taxon>
        <taxon>Catarrhini</taxon>
        <taxon>Cercopithecidae</taxon>
        <taxon>Cercopithecinae</taxon>
        <taxon>Macaca</taxon>
    </lineage>
</organism>
<dbReference type="Bgee" id="ENSMMUG00000022948">
    <property type="expression patterns" value="Expressed in spleen and 24 other cell types or tissues"/>
</dbReference>
<protein>
    <recommendedName>
        <fullName evidence="9">Amyloid beta A4 precursor protein-binding family B member 1-interacting protein</fullName>
    </recommendedName>
    <alternativeName>
        <fullName evidence="10">APBB1-interacting protein 1</fullName>
    </alternativeName>
    <alternativeName>
        <fullName evidence="12">Proline-rich EVH1 ligand 1</fullName>
    </alternativeName>
</protein>
<evidence type="ECO:0000259" key="16">
    <source>
        <dbReference type="PROSITE" id="PS50200"/>
    </source>
</evidence>
<keyword evidence="18" id="KW-1185">Reference proteome</keyword>
<name>A0A5F7ZWR9_MACMU</name>
<feature type="compositionally biased region" description="Pro residues" evidence="14">
    <location>
        <begin position="610"/>
        <end position="621"/>
    </location>
</feature>
<dbReference type="SMART" id="SM00233">
    <property type="entry name" value="PH"/>
    <property type="match status" value="1"/>
</dbReference>
<dbReference type="CDD" id="cd01259">
    <property type="entry name" value="PH_APBB1IP"/>
    <property type="match status" value="1"/>
</dbReference>
<evidence type="ECO:0000256" key="4">
    <source>
        <dbReference type="ARBA" id="ARBA00022475"/>
    </source>
</evidence>
<dbReference type="InterPro" id="IPR000159">
    <property type="entry name" value="RA_dom"/>
</dbReference>
<dbReference type="AlphaFoldDB" id="A0A5F7ZWR9"/>
<dbReference type="ExpressionAtlas" id="A0A5F7ZWR9">
    <property type="expression patterns" value="baseline"/>
</dbReference>
<dbReference type="GO" id="GO:0005829">
    <property type="term" value="C:cytosol"/>
    <property type="evidence" value="ECO:0000318"/>
    <property type="project" value="GO_Central"/>
</dbReference>
<accession>A0A5F7ZWR9</accession>
<dbReference type="SMR" id="A0A5F7ZWR9"/>
<dbReference type="InterPro" id="IPR039665">
    <property type="entry name" value="PH_APBB1IP"/>
</dbReference>
<keyword evidence="7" id="KW-0206">Cytoskeleton</keyword>
<dbReference type="SUPFAM" id="SSF50729">
    <property type="entry name" value="PH domain-like"/>
    <property type="match status" value="1"/>
</dbReference>
<dbReference type="GO" id="GO:0002291">
    <property type="term" value="P:T cell activation via T cell receptor contact with antigen bound to MHC molecule on antigen presenting cell"/>
    <property type="evidence" value="ECO:0007669"/>
    <property type="project" value="Ensembl"/>
</dbReference>
<dbReference type="SMART" id="SM00314">
    <property type="entry name" value="RA"/>
    <property type="match status" value="1"/>
</dbReference>
<keyword evidence="5" id="KW-0963">Cytoplasm</keyword>
<dbReference type="STRING" id="9544.ENSMMUP00000070106"/>
<feature type="compositionally biased region" description="Pro residues" evidence="14">
    <location>
        <begin position="559"/>
        <end position="601"/>
    </location>
</feature>
<dbReference type="GO" id="GO:0042101">
    <property type="term" value="C:T cell receptor complex"/>
    <property type="evidence" value="ECO:0007669"/>
    <property type="project" value="Ensembl"/>
</dbReference>
<evidence type="ECO:0000256" key="14">
    <source>
        <dbReference type="SAM" id="MobiDB-lite"/>
    </source>
</evidence>
<dbReference type="InterPro" id="IPR011993">
    <property type="entry name" value="PH-like_dom_sf"/>
</dbReference>
<reference evidence="17" key="3">
    <citation type="submission" date="2025-08" db="UniProtKB">
        <authorList>
            <consortium name="Ensembl"/>
        </authorList>
    </citation>
    <scope>IDENTIFICATION</scope>
    <source>
        <strain evidence="17">17573</strain>
    </source>
</reference>
<evidence type="ECO:0000256" key="3">
    <source>
        <dbReference type="ARBA" id="ARBA00004510"/>
    </source>
</evidence>
<feature type="domain" description="Ras-associating" evidence="16">
    <location>
        <begin position="188"/>
        <end position="275"/>
    </location>
</feature>
<dbReference type="GO" id="GO:0007165">
    <property type="term" value="P:signal transduction"/>
    <property type="evidence" value="ECO:0007669"/>
    <property type="project" value="InterPro"/>
</dbReference>
<evidence type="ECO:0000256" key="6">
    <source>
        <dbReference type="ARBA" id="ARBA00023136"/>
    </source>
</evidence>
<evidence type="ECO:0000256" key="2">
    <source>
        <dbReference type="ARBA" id="ARBA00004245"/>
    </source>
</evidence>
<evidence type="ECO:0000259" key="15">
    <source>
        <dbReference type="PROSITE" id="PS50003"/>
    </source>
</evidence>
<keyword evidence="6" id="KW-0472">Membrane</keyword>
<dbReference type="FunFam" id="2.30.29.30:FF:000048">
    <property type="entry name" value="Ras association (RalGDS/AF-6) and pleckstrin homology domains 1"/>
    <property type="match status" value="1"/>
</dbReference>
<reference evidence="17" key="2">
    <citation type="submission" date="2019-01" db="EMBL/GenBank/DDBJ databases">
        <authorList>
            <person name="Graves T."/>
            <person name="Eichler E.E."/>
            <person name="Wilson R.K."/>
        </authorList>
    </citation>
    <scope>NUCLEOTIDE SEQUENCE [LARGE SCALE GENOMIC DNA]</scope>
    <source>
        <strain evidence="17">17573</strain>
    </source>
</reference>
<dbReference type="PROSITE" id="PS50200">
    <property type="entry name" value="RA"/>
    <property type="match status" value="1"/>
</dbReference>
<evidence type="ECO:0000256" key="12">
    <source>
        <dbReference type="ARBA" id="ARBA00076035"/>
    </source>
</evidence>
<feature type="domain" description="PH" evidence="15">
    <location>
        <begin position="322"/>
        <end position="431"/>
    </location>
</feature>
<dbReference type="CDD" id="cd16137">
    <property type="entry name" value="RA_MRL_RIAM"/>
    <property type="match status" value="1"/>
</dbReference>
<dbReference type="FunFam" id="3.10.20.90:FF:000124">
    <property type="entry name" value="amyloid beta A4 precursor protein-binding family B member 1-interacting protein-like"/>
    <property type="match status" value="1"/>
</dbReference>
<evidence type="ECO:0000256" key="13">
    <source>
        <dbReference type="SAM" id="Coils"/>
    </source>
</evidence>
<feature type="compositionally biased region" description="Polar residues" evidence="14">
    <location>
        <begin position="465"/>
        <end position="481"/>
    </location>
</feature>
<dbReference type="SUPFAM" id="SSF54236">
    <property type="entry name" value="Ubiquitin-like"/>
    <property type="match status" value="1"/>
</dbReference>
<dbReference type="InterPro" id="IPR039664">
    <property type="entry name" value="GRB/APBB1IP"/>
</dbReference>
<comment type="subcellular location">
    <subcellularLocation>
        <location evidence="1">Cell membrane</location>
        <topology evidence="1">Peripheral membrane protein</topology>
    </subcellularLocation>
    <subcellularLocation>
        <location evidence="3">Cell projection</location>
        <location evidence="3">Lamellipodium</location>
    </subcellularLocation>
    <subcellularLocation>
        <location evidence="2">Cytoplasm</location>
        <location evidence="2">Cytoskeleton</location>
    </subcellularLocation>
</comment>
<dbReference type="Gene3D" id="2.30.29.30">
    <property type="entry name" value="Pleckstrin-homology domain (PH domain)/Phosphotyrosine-binding domain (PTB)"/>
    <property type="match status" value="1"/>
</dbReference>
<dbReference type="GeneTree" id="ENSGT00940000156105"/>
<dbReference type="InParanoid" id="A0A5F7ZWR9"/>
<feature type="region of interest" description="Disordered" evidence="14">
    <location>
        <begin position="460"/>
        <end position="674"/>
    </location>
</feature>
<sequence length="674" mass="74145">MEGCIWYNLCSEMGESSEDIDQMFSTLLGEMDLLTQSLGVDTLPPPDPNPPRAEFNYSVGFKDLNESLNALEDQDLEALMADLVADISEAEQRTIQAQKESSQNQYHSASLQASNFSGAAPLGHGTNVAATGISQYEDDLPPPPADPVLDLPLPPPPPEPLSQEEEEAQAKADKIKLALEKLKEAKVKKLVVKVHMDDNSTKSLMVDERQLARDVLDNLFEKTHCDCNVDWCLYEIYPELQIERFFEDHENVVEVLSDWTRDTENKVLFLQKEEKYAVFKNPQNFYLDNRGKKESKETNEKMNAKNKESLLEESFCGTSIIVPELEGALYLKEDGKKSWKRRYFLLRASGIYYVPKGKTKTSRDLACFIQFENVNIYYGTQHKMKYKAPTDYCFVLKHPQIQKESQYIKYLCCDDARTLNQWVMGIRIAKYGKTLYDNYQRAVAKAGLASRWTNLGTVNAAAPAQPSTGPINGTAQPNGQMPQAAHSVSAVLQEAQRHAETSKDKKPALGNHHDPAALRAPHAPKSSLPPPPPVRRSSDTSGSPATPPKAKGTGGGGFPSPPDDFLPPPPPPPPLEDPELPPPPAEFMEPPPDFVPPPPPSCAGNAGLELPPPPPPPPAPAPDSARPSPAVAKRPPMPPKRHENPGTPGGAGGGEQDFMSDLMKALQKKRGNVS</sequence>
<dbReference type="GO" id="GO:0030027">
    <property type="term" value="C:lamellipodium"/>
    <property type="evidence" value="ECO:0007669"/>
    <property type="project" value="UniProtKB-SubCell"/>
</dbReference>
<dbReference type="Pfam" id="PF21989">
    <property type="entry name" value="RA_2"/>
    <property type="match status" value="1"/>
</dbReference>
<dbReference type="GO" id="GO:0005856">
    <property type="term" value="C:cytoskeleton"/>
    <property type="evidence" value="ECO:0007669"/>
    <property type="project" value="UniProtKB-SubCell"/>
</dbReference>
<feature type="coiled-coil region" evidence="13">
    <location>
        <begin position="73"/>
        <end position="100"/>
    </location>
</feature>
<comment type="function">
    <text evidence="11">Appears to function in the signal transduction from Ras activation to actin cytoskeletal remodeling. Suppresses insulin-induced promoter activities through AP1 and SRE. Mediates Rap1-induced adhesion.</text>
</comment>
<dbReference type="Proteomes" id="UP000006718">
    <property type="component" value="Chromosome 9"/>
</dbReference>
<dbReference type="InterPro" id="IPR001849">
    <property type="entry name" value="PH_domain"/>
</dbReference>
<dbReference type="Gene3D" id="3.10.20.90">
    <property type="entry name" value="Phosphatidylinositol 3-kinase Catalytic Subunit, Chain A, domain 1"/>
    <property type="match status" value="1"/>
</dbReference>
<keyword evidence="13" id="KW-0175">Coiled coil</keyword>
<evidence type="ECO:0000256" key="5">
    <source>
        <dbReference type="ARBA" id="ARBA00022490"/>
    </source>
</evidence>
<dbReference type="VGNC" id="VGNC:100295">
    <property type="gene designation" value="APBB1IP"/>
</dbReference>
<evidence type="ECO:0000256" key="9">
    <source>
        <dbReference type="ARBA" id="ARBA00040699"/>
    </source>
</evidence>
<feature type="compositionally biased region" description="Basic and acidic residues" evidence="14">
    <location>
        <begin position="495"/>
        <end position="516"/>
    </location>
</feature>
<dbReference type="OMA" id="CCDDQAT"/>
<feature type="region of interest" description="Disordered" evidence="14">
    <location>
        <begin position="134"/>
        <end position="168"/>
    </location>
</feature>
<dbReference type="Pfam" id="PF00169">
    <property type="entry name" value="PH"/>
    <property type="match status" value="1"/>
</dbReference>
<reference evidence="18" key="1">
    <citation type="journal article" date="2007" name="Science">
        <title>Evolutionary and biomedical insights from the rhesus macaque genome.</title>
        <authorList>
            <person name="Gibbs R.A."/>
            <person name="Rogers J."/>
            <person name="Katze M.G."/>
            <person name="Bumgarner R."/>
            <person name="Weinstock G.M."/>
            <person name="Mardis E.R."/>
            <person name="Remington K.A."/>
            <person name="Strausberg R.L."/>
            <person name="Venter J.C."/>
            <person name="Wilson R.K."/>
            <person name="Batzer M.A."/>
            <person name="Bustamante C.D."/>
            <person name="Eichler E.E."/>
            <person name="Hahn M.W."/>
            <person name="Hardison R.C."/>
            <person name="Makova K.D."/>
            <person name="Miller W."/>
            <person name="Milosavljevic A."/>
            <person name="Palermo R.E."/>
            <person name="Siepel A."/>
            <person name="Sikela J.M."/>
            <person name="Attaway T."/>
            <person name="Bell S."/>
            <person name="Bernard K.E."/>
            <person name="Buhay C.J."/>
            <person name="Chandrabose M.N."/>
            <person name="Dao M."/>
            <person name="Davis C."/>
            <person name="Delehaunty K.D."/>
            <person name="Ding Y."/>
            <person name="Dinh H.H."/>
            <person name="Dugan-Rocha S."/>
            <person name="Fulton L.A."/>
            <person name="Gabisi R.A."/>
            <person name="Garner T.T."/>
            <person name="Godfrey J."/>
            <person name="Hawes A.C."/>
            <person name="Hernandez J."/>
            <person name="Hines S."/>
            <person name="Holder M."/>
            <person name="Hume J."/>
            <person name="Jhangiani S.N."/>
            <person name="Joshi V."/>
            <person name="Khan Z.M."/>
            <person name="Kirkness E.F."/>
            <person name="Cree A."/>
            <person name="Fowler R.G."/>
            <person name="Lee S."/>
            <person name="Lewis L.R."/>
            <person name="Li Z."/>
            <person name="Liu Y.-S."/>
            <person name="Moore S.M."/>
            <person name="Muzny D."/>
            <person name="Nazareth L.V."/>
            <person name="Ngo D.N."/>
            <person name="Okwuonu G.O."/>
            <person name="Pai G."/>
            <person name="Parker D."/>
            <person name="Paul H.A."/>
            <person name="Pfannkoch C."/>
            <person name="Pohl C.S."/>
            <person name="Rogers Y.-H.C."/>
            <person name="Ruiz S.J."/>
            <person name="Sabo A."/>
            <person name="Santibanez J."/>
            <person name="Schneider B.W."/>
            <person name="Smith S.M."/>
            <person name="Sodergren E."/>
            <person name="Svatek A.F."/>
            <person name="Utterback T.R."/>
            <person name="Vattathil S."/>
            <person name="Warren W."/>
            <person name="White C.S."/>
            <person name="Chinwalla A.T."/>
            <person name="Feng Y."/>
            <person name="Halpern A.L."/>
            <person name="Hillier L.W."/>
            <person name="Huang X."/>
            <person name="Minx P."/>
            <person name="Nelson J.O."/>
            <person name="Pepin K.H."/>
            <person name="Qin X."/>
            <person name="Sutton G.G."/>
            <person name="Venter E."/>
            <person name="Walenz B.P."/>
            <person name="Wallis J.W."/>
            <person name="Worley K.C."/>
            <person name="Yang S.-P."/>
            <person name="Jones S.M."/>
            <person name="Marra M.A."/>
            <person name="Rocchi M."/>
            <person name="Schein J.E."/>
            <person name="Baertsch R."/>
            <person name="Clarke L."/>
            <person name="Csuros M."/>
            <person name="Glasscock J."/>
            <person name="Harris R.A."/>
            <person name="Havlak P."/>
            <person name="Jackson A.R."/>
            <person name="Jiang H."/>
            <person name="Liu Y."/>
            <person name="Messina D.N."/>
            <person name="Shen Y."/>
            <person name="Song H.X.-Z."/>
            <person name="Wylie T."/>
            <person name="Zhang L."/>
            <person name="Birney E."/>
            <person name="Han K."/>
            <person name="Konkel M.K."/>
            <person name="Lee J."/>
            <person name="Smit A.F.A."/>
            <person name="Ullmer B."/>
            <person name="Wang H."/>
            <person name="Xing J."/>
            <person name="Burhans R."/>
            <person name="Cheng Z."/>
            <person name="Karro J.E."/>
            <person name="Ma J."/>
            <person name="Raney B."/>
            <person name="She X."/>
            <person name="Cox M.J."/>
            <person name="Demuth J.P."/>
            <person name="Dumas L.J."/>
            <person name="Han S.-G."/>
            <person name="Hopkins J."/>
            <person name="Karimpour-Fard A."/>
            <person name="Kim Y.H."/>
            <person name="Pollack J.R."/>
            <person name="Vinar T."/>
            <person name="Addo-Quaye C."/>
            <person name="Degenhardt J."/>
            <person name="Denby A."/>
            <person name="Hubisz M.J."/>
            <person name="Indap A."/>
            <person name="Kosiol C."/>
            <person name="Lahn B.T."/>
            <person name="Lawson H.A."/>
            <person name="Marklein A."/>
            <person name="Nielsen R."/>
            <person name="Vallender E.J."/>
            <person name="Clark A.G."/>
            <person name="Ferguson B."/>
            <person name="Hernandez R.D."/>
            <person name="Hirani K."/>
            <person name="Kehrer-Sawatzki H."/>
            <person name="Kolb J."/>
            <person name="Patil S."/>
            <person name="Pu L.-L."/>
            <person name="Ren Y."/>
            <person name="Smith D.G."/>
            <person name="Wheeler D.A."/>
            <person name="Schenck I."/>
            <person name="Ball E.V."/>
            <person name="Chen R."/>
            <person name="Cooper D.N."/>
            <person name="Giardine B."/>
            <person name="Hsu F."/>
            <person name="Kent W.J."/>
            <person name="Lesk A."/>
            <person name="Nelson D.L."/>
            <person name="O'brien W.E."/>
            <person name="Pruefer K."/>
            <person name="Stenson P.D."/>
            <person name="Wallace J.C."/>
            <person name="Ke H."/>
            <person name="Liu X.-M."/>
            <person name="Wang P."/>
            <person name="Xiang A.P."/>
            <person name="Yang F."/>
            <person name="Barber G.P."/>
            <person name="Haussler D."/>
            <person name="Karolchik D."/>
            <person name="Kern A.D."/>
            <person name="Kuhn R.M."/>
            <person name="Smith K.E."/>
            <person name="Zwieg A.S."/>
        </authorList>
    </citation>
    <scope>NUCLEOTIDE SEQUENCE [LARGE SCALE GENOMIC DNA]</scope>
    <source>
        <strain evidence="18">17573</strain>
    </source>
</reference>
<reference evidence="17" key="4">
    <citation type="submission" date="2025-09" db="UniProtKB">
        <authorList>
            <consortium name="Ensembl"/>
        </authorList>
    </citation>
    <scope>IDENTIFICATION</scope>
    <source>
        <strain evidence="17">17573</strain>
    </source>
</reference>
<dbReference type="PaxDb" id="9544-ENSMMUP00000030228"/>
<dbReference type="VEuPathDB" id="HostDB:ENSMMUG00000022948"/>
<dbReference type="FunCoup" id="A0A5F7ZWR9">
    <property type="interactions" value="1301"/>
</dbReference>
<evidence type="ECO:0000313" key="17">
    <source>
        <dbReference type="Ensembl" id="ENSMMUP00000070106.1"/>
    </source>
</evidence>
<evidence type="ECO:0000313" key="19">
    <source>
        <dbReference type="VGNC" id="VGNC:100295"/>
    </source>
</evidence>
<evidence type="ECO:0000256" key="1">
    <source>
        <dbReference type="ARBA" id="ARBA00004202"/>
    </source>
</evidence>
<evidence type="ECO:0000256" key="7">
    <source>
        <dbReference type="ARBA" id="ARBA00023212"/>
    </source>
</evidence>
<gene>
    <name evidence="17 19" type="primary">APBB1IP</name>
</gene>
<feature type="compositionally biased region" description="Pro residues" evidence="14">
    <location>
        <begin position="141"/>
        <end position="160"/>
    </location>
</feature>
<dbReference type="PANTHER" id="PTHR11243">
    <property type="entry name" value="GROWTH FACTOR RECEPTOR-BOUND PROTEIN"/>
    <property type="match status" value="1"/>
</dbReference>
<dbReference type="PROSITE" id="PS50003">
    <property type="entry name" value="PH_DOMAIN"/>
    <property type="match status" value="1"/>
</dbReference>
<keyword evidence="4" id="KW-1003">Cell membrane</keyword>
<evidence type="ECO:0000256" key="11">
    <source>
        <dbReference type="ARBA" id="ARBA00053525"/>
    </source>
</evidence>